<dbReference type="Pfam" id="PF25796">
    <property type="entry name" value="BREX_BrxC_4th"/>
    <property type="match status" value="1"/>
</dbReference>
<accession>A0ABW8UI80</accession>
<dbReference type="InterPro" id="IPR058038">
    <property type="entry name" value="BREX_BrxC_wHTH"/>
</dbReference>
<feature type="compositionally biased region" description="Basic and acidic residues" evidence="2">
    <location>
        <begin position="1129"/>
        <end position="1138"/>
    </location>
</feature>
<feature type="region of interest" description="Disordered" evidence="2">
    <location>
        <begin position="1129"/>
        <end position="1182"/>
    </location>
</feature>
<keyword evidence="7" id="KW-1185">Reference proteome</keyword>
<sequence>MNIEQLFKKDINRDIQGVIKIGQEEQENIHQELEEYVVTEELSSHFDTFFNAYRKTYQSPTDKVGVWISGFFGSGKSHFLKILSYLLNSEVMVNDQRPVEYFEDKIHNQKTLEQMKEIASLSSEVVLFNIDSKTAADSKLNKEAIVKVFNKVFNEMRGYSASIPWLAQLEETLENNGDYEAFKVAFREETGLPWEEGRDEYYYNLDEIITALAKGTQMSEESARKWMEDGEQNYSISVDSFAKRLQKYVGSKEDHFRLVFAADEVGQYISNNTQLMLNLQTVVEDLGKYCHGKVWVLVTSQQDIDSLRENLSATDFSKIQGRFNTRINLSSANADEVIKVRLLEKREIAADSLSLTFDEQETALRNKLEFDDNVPKGFRFYSDIENFISVYPFVPYQFHLLQKVFTSIREHGSAGKHLSDGERNLLESIQQATIAYKEKEIGQLIPFSAFYDQIDQALEHSVRSTIIKANQNETLSNFDVNVLKLLFLIRYVDEMPGTLKNITTLMTSHIEEDTIELQKRINQTLERLEKEFYVQRIGNKYEFLTNEEQDVNREIGNIHFPTSDLVLEVGKMIVEEILNIRRFAYRPFKDKPSIEYLINLSQWIDDRGISNITTDLGIHFLTVYSDITEETEIISLSQRQPKVVVKLPDEYNFGELRHVQKINLYLREQSAKTKTPVIEEINNRKGRERSEISTAFKSKLKTAIEEATIFVNGFEVNVSGQPNLRVEEGLRLLVESSYPKLNYVVKNHTKEDLEKLITDDQLNLIDEQYVDDNRQATDELERYLETLYDRNMDVTLLELTERYTKEPYGWKEMDILASLLHLMLAERIVFLLNSRKLSMSEDNFLKQLLKKNMQERILVKKRKTIDTLVLNKTRQLIKELFTITALGEKEEDIANTVRERFLREQQNLELLETHYRINAYPEKSLVREGLNVVEKIVTIDESVELLTYLADNEGEIIETIEDLEDVKGFFNTSQKTIYEKALQVANLYQEDQHYLDNEEIDFLAKTIQEILNLERPYSRMKELNDVIDRFNLELAQHLENVTAPIKEMVEQDKKDIETLLAELDGYVEQDKIKRSYTFKMNDLEQKIMHAQTVGKIRSFENESQQIKNTVVRKIDDAKRIIYERQEAERQQLEKEKTNNTKVNINVKTPPENYDDDPIVQETKGTQPRPKPKPKPEKSYVVGKSSILPKRMVELRSAEDIDQYLSRIKADLLKELEHVDVIKLT</sequence>
<feature type="domain" description="Probable ATP-binding protein BrxC winged helix-turn-helix" evidence="3">
    <location>
        <begin position="740"/>
        <end position="863"/>
    </location>
</feature>
<evidence type="ECO:0000259" key="5">
    <source>
        <dbReference type="Pfam" id="PF25796"/>
    </source>
</evidence>
<dbReference type="InterPro" id="IPR058037">
    <property type="entry name" value="BREX_BrxC_helical"/>
</dbReference>
<dbReference type="Pfam" id="PF25791">
    <property type="entry name" value="WHD_BREX_BrxC"/>
    <property type="match status" value="1"/>
</dbReference>
<dbReference type="SUPFAM" id="SSF52540">
    <property type="entry name" value="P-loop containing nucleoside triphosphate hydrolases"/>
    <property type="match status" value="1"/>
</dbReference>
<protein>
    <submittedName>
        <fullName evidence="6">BREX system P-loop protein BrxC</fullName>
    </submittedName>
</protein>
<evidence type="ECO:0000259" key="3">
    <source>
        <dbReference type="Pfam" id="PF25791"/>
    </source>
</evidence>
<feature type="domain" description="Probable ATP-binding protein BrxC alpha-helical" evidence="4">
    <location>
        <begin position="870"/>
        <end position="991"/>
    </location>
</feature>
<dbReference type="InterPro" id="IPR047679">
    <property type="entry name" value="BREX_BrxC"/>
</dbReference>
<gene>
    <name evidence="6" type="primary">brxC</name>
    <name evidence="6" type="ORF">ACEN37_05085</name>
</gene>
<evidence type="ECO:0000259" key="4">
    <source>
        <dbReference type="Pfam" id="PF25792"/>
    </source>
</evidence>
<dbReference type="EMBL" id="JBGQQK010000011">
    <property type="protein sequence ID" value="MFL2102626.1"/>
    <property type="molecule type" value="Genomic_DNA"/>
</dbReference>
<proteinExistence type="predicted"/>
<dbReference type="Pfam" id="PF25792">
    <property type="entry name" value="BREX_BrxC_helical"/>
    <property type="match status" value="1"/>
</dbReference>
<keyword evidence="1" id="KW-0175">Coiled coil</keyword>
<evidence type="ECO:0000313" key="7">
    <source>
        <dbReference type="Proteomes" id="UP001625374"/>
    </source>
</evidence>
<dbReference type="NCBIfam" id="NF033441">
    <property type="entry name" value="BREX_BrxC"/>
    <property type="match status" value="1"/>
</dbReference>
<comment type="caution">
    <text evidence="6">The sequence shown here is derived from an EMBL/GenBank/DDBJ whole genome shotgun (WGS) entry which is preliminary data.</text>
</comment>
<dbReference type="Proteomes" id="UP001625374">
    <property type="component" value="Unassembled WGS sequence"/>
</dbReference>
<dbReference type="InterPro" id="IPR027417">
    <property type="entry name" value="P-loop_NTPase"/>
</dbReference>
<dbReference type="InterPro" id="IPR058036">
    <property type="entry name" value="BREX_BrxC_4th"/>
</dbReference>
<feature type="compositionally biased region" description="Low complexity" evidence="2">
    <location>
        <begin position="1139"/>
        <end position="1148"/>
    </location>
</feature>
<feature type="coiled-coil region" evidence="1">
    <location>
        <begin position="1020"/>
        <end position="1069"/>
    </location>
</feature>
<feature type="coiled-coil region" evidence="1">
    <location>
        <begin position="511"/>
        <end position="554"/>
    </location>
</feature>
<organism evidence="6 7">
    <name type="scientific">Marinilactibacillus psychrotolerans</name>
    <dbReference type="NCBI Taxonomy" id="191770"/>
    <lineage>
        <taxon>Bacteria</taxon>
        <taxon>Bacillati</taxon>
        <taxon>Bacillota</taxon>
        <taxon>Bacilli</taxon>
        <taxon>Lactobacillales</taxon>
        <taxon>Carnobacteriaceae</taxon>
        <taxon>Marinilactibacillus</taxon>
    </lineage>
</organism>
<dbReference type="RefSeq" id="WP_407141968.1">
    <property type="nucleotide sequence ID" value="NZ_JBGQQI010000009.1"/>
</dbReference>
<evidence type="ECO:0000256" key="2">
    <source>
        <dbReference type="SAM" id="MobiDB-lite"/>
    </source>
</evidence>
<name>A0ABW8UI80_9LACT</name>
<evidence type="ECO:0000313" key="6">
    <source>
        <dbReference type="EMBL" id="MFL2102626.1"/>
    </source>
</evidence>
<reference evidence="6 7" key="1">
    <citation type="submission" date="2024-08" db="EMBL/GenBank/DDBJ databases">
        <authorList>
            <person name="Arias E."/>
        </authorList>
    </citation>
    <scope>NUCLEOTIDE SEQUENCE [LARGE SCALE GENOMIC DNA]</scope>
    <source>
        <strain evidence="6 7">FAM 24106</strain>
    </source>
</reference>
<feature type="domain" description="Probable ATP-binding protein BrxC 4th six-stranded beta-sheet" evidence="5">
    <location>
        <begin position="562"/>
        <end position="732"/>
    </location>
</feature>
<evidence type="ECO:0000256" key="1">
    <source>
        <dbReference type="SAM" id="Coils"/>
    </source>
</evidence>